<feature type="transmembrane region" description="Helical" evidence="1">
    <location>
        <begin position="62"/>
        <end position="85"/>
    </location>
</feature>
<dbReference type="EMBL" id="CAJNOO010000727">
    <property type="protein sequence ID" value="CAF1019949.1"/>
    <property type="molecule type" value="Genomic_DNA"/>
</dbReference>
<keyword evidence="1" id="KW-0812">Transmembrane</keyword>
<sequence>MANQFDYELSQEVMELEYNAIAENNNQTINQLIVVNDNRFDMIFGQARPCTSSSFHWLRNKWMLLMIYMILIIYSGYIYLAPIIFRSSIEDLSLYNTLTFLEIDNTYQDREMKDDNRFCYLNTIVRNKHNDNINGLIIYKKPNVEDILKESSTIQVFNDLTCTLYDIFRYAFIKLFCWKNDIKDITPIELQDNMSKNNLHADEKTDKTLLCIKSFFIDVVNGRQSKKRSLTNKQCLSQTLSLNTSFDQILQTEQKTFDKNEVNRRKLIPSVHPYKGLFKSHIP</sequence>
<keyword evidence="1" id="KW-0472">Membrane</keyword>
<dbReference type="Proteomes" id="UP000663882">
    <property type="component" value="Unassembled WGS sequence"/>
</dbReference>
<evidence type="ECO:0000313" key="3">
    <source>
        <dbReference type="Proteomes" id="UP000663882"/>
    </source>
</evidence>
<name>A0A814I3H5_9BILA</name>
<evidence type="ECO:0000313" key="2">
    <source>
        <dbReference type="EMBL" id="CAF1019949.1"/>
    </source>
</evidence>
<gene>
    <name evidence="2" type="ORF">RFH988_LOCUS15151</name>
</gene>
<organism evidence="2 3">
    <name type="scientific">Rotaria sordida</name>
    <dbReference type="NCBI Taxonomy" id="392033"/>
    <lineage>
        <taxon>Eukaryota</taxon>
        <taxon>Metazoa</taxon>
        <taxon>Spiralia</taxon>
        <taxon>Gnathifera</taxon>
        <taxon>Rotifera</taxon>
        <taxon>Eurotatoria</taxon>
        <taxon>Bdelloidea</taxon>
        <taxon>Philodinida</taxon>
        <taxon>Philodinidae</taxon>
        <taxon>Rotaria</taxon>
    </lineage>
</organism>
<comment type="caution">
    <text evidence="2">The sequence shown here is derived from an EMBL/GenBank/DDBJ whole genome shotgun (WGS) entry which is preliminary data.</text>
</comment>
<accession>A0A814I3H5</accession>
<evidence type="ECO:0000256" key="1">
    <source>
        <dbReference type="SAM" id="Phobius"/>
    </source>
</evidence>
<dbReference type="AlphaFoldDB" id="A0A814I3H5"/>
<dbReference type="OrthoDB" id="10054722at2759"/>
<protein>
    <submittedName>
        <fullName evidence="2">Uncharacterized protein</fullName>
    </submittedName>
</protein>
<proteinExistence type="predicted"/>
<reference evidence="2" key="1">
    <citation type="submission" date="2021-02" db="EMBL/GenBank/DDBJ databases">
        <authorList>
            <person name="Nowell W R."/>
        </authorList>
    </citation>
    <scope>NUCLEOTIDE SEQUENCE</scope>
</reference>
<keyword evidence="1" id="KW-1133">Transmembrane helix</keyword>